<organism evidence="1">
    <name type="scientific">uncultured Caudovirales phage</name>
    <dbReference type="NCBI Taxonomy" id="2100421"/>
    <lineage>
        <taxon>Viruses</taxon>
        <taxon>Duplodnaviria</taxon>
        <taxon>Heunggongvirae</taxon>
        <taxon>Uroviricota</taxon>
        <taxon>Caudoviricetes</taxon>
        <taxon>Peduoviridae</taxon>
        <taxon>Maltschvirus</taxon>
        <taxon>Maltschvirus maltsch</taxon>
    </lineage>
</organism>
<protein>
    <submittedName>
        <fullName evidence="1">Major capsid protein Gp5</fullName>
    </submittedName>
</protein>
<dbReference type="InterPro" id="IPR024659">
    <property type="entry name" value="Phage_coat_Gp5"/>
</dbReference>
<dbReference type="EMBL" id="LR798233">
    <property type="protein sequence ID" value="CAB5212645.1"/>
    <property type="molecule type" value="Genomic_DNA"/>
</dbReference>
<gene>
    <name evidence="1" type="ORF">UFOVP191_5</name>
</gene>
<reference evidence="1" key="1">
    <citation type="submission" date="2020-05" db="EMBL/GenBank/DDBJ databases">
        <authorList>
            <person name="Chiriac C."/>
            <person name="Salcher M."/>
            <person name="Ghai R."/>
            <person name="Kavagutti S V."/>
        </authorList>
    </citation>
    <scope>NUCLEOTIDE SEQUENCE</scope>
</reference>
<dbReference type="Gene3D" id="2.40.30.240">
    <property type="match status" value="1"/>
</dbReference>
<accession>A0A6J7WJ46</accession>
<name>A0A6J7WJ46_9CAUD</name>
<evidence type="ECO:0000313" key="1">
    <source>
        <dbReference type="EMBL" id="CAB5212645.1"/>
    </source>
</evidence>
<dbReference type="Pfam" id="PF11651">
    <property type="entry name" value="P22_CoatProtein"/>
    <property type="match status" value="1"/>
</dbReference>
<sequence>MANTISNIKDVGATLSTLAAGYLADSNQFIKTIDKEPESSFGSVDGYKKGQTININKPARPSVGITADVTSTLQDFVEETVPLTLSNQYNVPLSFSSKELVTKIDIKMFAERVLKPSMNVLGNKIEADILTAVKNACYNSVGTANATAFDTDTMLSARERLMIGLVPNDGDMYSLLNSTAMRSAVNARKGLPNSQSEIAKQYKNGYIMEADGFTYLENQKLPTHTCGTRAATGATLTTTSVNGATTVAITGTGAQTITAGDVFTIANVFAVDPVTKATLSNLQQFVCTATNTASAGAYTGVAISPTIYDATTGKTLQTVSALPASGAAIVFVGVASTSAVQNFSFHKSAVRLATVPLFEPKGVDMVAQSTVDGLTVRILRDFDPRLDIDIFRADVLWGSAVVRPEWITRVTA</sequence>
<proteinExistence type="predicted"/>